<dbReference type="AlphaFoldDB" id="A0A921U2I4"/>
<protein>
    <submittedName>
        <fullName evidence="2">Uncharacterized protein</fullName>
    </submittedName>
</protein>
<feature type="compositionally biased region" description="Low complexity" evidence="1">
    <location>
        <begin position="149"/>
        <end position="161"/>
    </location>
</feature>
<accession>A0A921U2I4</accession>
<reference evidence="2" key="2">
    <citation type="submission" date="2020-10" db="EMBL/GenBank/DDBJ databases">
        <authorList>
            <person name="Cooper E.A."/>
            <person name="Brenton Z.W."/>
            <person name="Flinn B.S."/>
            <person name="Jenkins J."/>
            <person name="Shu S."/>
            <person name="Flowers D."/>
            <person name="Luo F."/>
            <person name="Wang Y."/>
            <person name="Xia P."/>
            <person name="Barry K."/>
            <person name="Daum C."/>
            <person name="Lipzen A."/>
            <person name="Yoshinaga Y."/>
            <person name="Schmutz J."/>
            <person name="Saski C."/>
            <person name="Vermerris W."/>
            <person name="Kresovich S."/>
        </authorList>
    </citation>
    <scope>NUCLEOTIDE SEQUENCE</scope>
</reference>
<evidence type="ECO:0000313" key="3">
    <source>
        <dbReference type="Proteomes" id="UP000807115"/>
    </source>
</evidence>
<feature type="compositionally biased region" description="Basic and acidic residues" evidence="1">
    <location>
        <begin position="62"/>
        <end position="88"/>
    </location>
</feature>
<evidence type="ECO:0000256" key="1">
    <source>
        <dbReference type="SAM" id="MobiDB-lite"/>
    </source>
</evidence>
<feature type="region of interest" description="Disordered" evidence="1">
    <location>
        <begin position="44"/>
        <end position="95"/>
    </location>
</feature>
<name>A0A921U2I4_SORBI</name>
<proteinExistence type="predicted"/>
<comment type="caution">
    <text evidence="2">The sequence shown here is derived from an EMBL/GenBank/DDBJ whole genome shotgun (WGS) entry which is preliminary data.</text>
</comment>
<feature type="region of interest" description="Disordered" evidence="1">
    <location>
        <begin position="125"/>
        <end position="254"/>
    </location>
</feature>
<evidence type="ECO:0000313" key="2">
    <source>
        <dbReference type="EMBL" id="KAG0515650.1"/>
    </source>
</evidence>
<reference evidence="2" key="1">
    <citation type="journal article" date="2019" name="BMC Genomics">
        <title>A new reference genome for Sorghum bicolor reveals high levels of sequence similarity between sweet and grain genotypes: implications for the genetics of sugar metabolism.</title>
        <authorList>
            <person name="Cooper E.A."/>
            <person name="Brenton Z.W."/>
            <person name="Flinn B.S."/>
            <person name="Jenkins J."/>
            <person name="Shu S."/>
            <person name="Flowers D."/>
            <person name="Luo F."/>
            <person name="Wang Y."/>
            <person name="Xia P."/>
            <person name="Barry K."/>
            <person name="Daum C."/>
            <person name="Lipzen A."/>
            <person name="Yoshinaga Y."/>
            <person name="Schmutz J."/>
            <person name="Saski C."/>
            <person name="Vermerris W."/>
            <person name="Kresovich S."/>
        </authorList>
    </citation>
    <scope>NUCLEOTIDE SEQUENCE</scope>
</reference>
<feature type="compositionally biased region" description="Basic and acidic residues" evidence="1">
    <location>
        <begin position="181"/>
        <end position="196"/>
    </location>
</feature>
<sequence length="254" mass="27111">MSRASPSQARAVKSQNSLQSAEAASTLATLLLVLLQASTRWDSASYRHSTNKLGSRAAAASRSERDRGRGRKQRDERACKQASERAKAIPEQVPPCKAAATVPGFPAIPSKTLCSLRSSSSIGRAAAAAPARSEERGAKGRSGGERASGRACSWRPSPALGGSAGGRRPGRGANRPRRNSRPRDLTPRLPPRIDRPQRRRAVAEAPAPAGSLGSGTRRERLRLRLLGRRAGGGNLREPQARSRGAPVEKKKKER</sequence>
<feature type="compositionally biased region" description="Basic residues" evidence="1">
    <location>
        <begin position="168"/>
        <end position="180"/>
    </location>
</feature>
<organism evidence="2 3">
    <name type="scientific">Sorghum bicolor</name>
    <name type="common">Sorghum</name>
    <name type="synonym">Sorghum vulgare</name>
    <dbReference type="NCBI Taxonomy" id="4558"/>
    <lineage>
        <taxon>Eukaryota</taxon>
        <taxon>Viridiplantae</taxon>
        <taxon>Streptophyta</taxon>
        <taxon>Embryophyta</taxon>
        <taxon>Tracheophyta</taxon>
        <taxon>Spermatophyta</taxon>
        <taxon>Magnoliopsida</taxon>
        <taxon>Liliopsida</taxon>
        <taxon>Poales</taxon>
        <taxon>Poaceae</taxon>
        <taxon>PACMAD clade</taxon>
        <taxon>Panicoideae</taxon>
        <taxon>Andropogonodae</taxon>
        <taxon>Andropogoneae</taxon>
        <taxon>Sorghinae</taxon>
        <taxon>Sorghum</taxon>
    </lineage>
</organism>
<feature type="compositionally biased region" description="Basic and acidic residues" evidence="1">
    <location>
        <begin position="132"/>
        <end position="148"/>
    </location>
</feature>
<gene>
    <name evidence="2" type="ORF">BDA96_10G297000</name>
</gene>
<feature type="compositionally biased region" description="Polar residues" evidence="1">
    <location>
        <begin position="44"/>
        <end position="53"/>
    </location>
</feature>
<dbReference type="EMBL" id="CM027689">
    <property type="protein sequence ID" value="KAG0515650.1"/>
    <property type="molecule type" value="Genomic_DNA"/>
</dbReference>
<dbReference type="Proteomes" id="UP000807115">
    <property type="component" value="Chromosome 10"/>
</dbReference>